<keyword evidence="5" id="KW-1185">Reference proteome</keyword>
<dbReference type="InterPro" id="IPR005702">
    <property type="entry name" value="Wzc-like_C"/>
</dbReference>
<dbReference type="CDD" id="cd05387">
    <property type="entry name" value="BY-kinase"/>
    <property type="match status" value="1"/>
</dbReference>
<dbReference type="Proteomes" id="UP000607559">
    <property type="component" value="Unassembled WGS sequence"/>
</dbReference>
<dbReference type="PANTHER" id="PTHR32309">
    <property type="entry name" value="TYROSINE-PROTEIN KINASE"/>
    <property type="match status" value="1"/>
</dbReference>
<keyword evidence="3" id="KW-0472">Membrane</keyword>
<evidence type="ECO:0000256" key="1">
    <source>
        <dbReference type="ARBA" id="ARBA00022741"/>
    </source>
</evidence>
<dbReference type="PANTHER" id="PTHR32309:SF13">
    <property type="entry name" value="FERRIC ENTEROBACTIN TRANSPORT PROTEIN FEPE"/>
    <property type="match status" value="1"/>
</dbReference>
<evidence type="ECO:0000313" key="4">
    <source>
        <dbReference type="EMBL" id="GGB08666.1"/>
    </source>
</evidence>
<protein>
    <submittedName>
        <fullName evidence="4">Tyrosine protein kinase</fullName>
    </submittedName>
</protein>
<evidence type="ECO:0000256" key="3">
    <source>
        <dbReference type="SAM" id="Phobius"/>
    </source>
</evidence>
<dbReference type="EMBL" id="BMJC01000004">
    <property type="protein sequence ID" value="GGB08666.1"/>
    <property type="molecule type" value="Genomic_DNA"/>
</dbReference>
<evidence type="ECO:0000256" key="2">
    <source>
        <dbReference type="ARBA" id="ARBA00022840"/>
    </source>
</evidence>
<keyword evidence="3" id="KW-0812">Transmembrane</keyword>
<gene>
    <name evidence="4" type="ORF">GCM10011511_35200</name>
</gene>
<dbReference type="GO" id="GO:0004715">
    <property type="term" value="F:non-membrane spanning protein tyrosine kinase activity"/>
    <property type="evidence" value="ECO:0007669"/>
    <property type="project" value="UniProtKB-EC"/>
</dbReference>
<dbReference type="InterPro" id="IPR050445">
    <property type="entry name" value="Bact_polysacc_biosynth/exp"/>
</dbReference>
<feature type="transmembrane region" description="Helical" evidence="3">
    <location>
        <begin position="33"/>
        <end position="53"/>
    </location>
</feature>
<reference evidence="4" key="2">
    <citation type="submission" date="2020-09" db="EMBL/GenBank/DDBJ databases">
        <authorList>
            <person name="Sun Q."/>
            <person name="Zhou Y."/>
        </authorList>
    </citation>
    <scope>NUCLEOTIDE SEQUENCE</scope>
    <source>
        <strain evidence="4">CGMCC 1.15448</strain>
    </source>
</reference>
<comment type="caution">
    <text evidence="4">The sequence shown here is derived from an EMBL/GenBank/DDBJ whole genome shotgun (WGS) entry which is preliminary data.</text>
</comment>
<dbReference type="AlphaFoldDB" id="A0A8J2UF02"/>
<sequence length="801" mass="90041">MSEITNEVPIQPATNANNEKPASINLKEFIFKYLRYLPWVVLSGLIGLVAAYLKIRYTVPVYHVQSSMLIKNEGGGGMRDPRFDELFMSPGNSNLNNEIQILRSRPVLERVARNLGLQRVYYVKGSIRSTLQYADNPVELQIYKLVDSVTGFGFKATIINDNQFLLDEGKTPIVFGQPFKVGENLCALVRIPGGVIRPIPRIFLCNWQPLLSAAEGLQDGLKVVQASEQTTILNLSFDGVDTKLGVDVLNNLMSVYDSLIVEDKTRIASITLRFIDDRLLNLKDELGGVQGNMKNFMINNQAYDVSTQSKTYLDNLNGTAKEKATQEVKMNVLNWLLEYIQDSKNRYNIVPVDLGIAEPALLQLINNYNQMQLTRDADLKTTTPDNPLIISMDSTLEKVRYGISQALTNVRQSYVIEGENLRKQEEKLQGNIQSIPGKSMQLLDISRQQKILEELYSFLLQKKLETAISSASTISNSKVIEPALESSIAIEPNRKKVYTMYLLVGLLVPIGVVALMEILRDKVRNRADVEKYTHAPILGEIGHSNQSETLVATMNNRHFISEQFRIVRTNLQYVLNKVEKPVIMVTSSFSGEGKSFVSTNVAAVMALTGKRTVIMEFDIRKPKIVSGLDLKRKMGITNYIIGKASFQELLVKVDGVDNLFVIPCGPIPPNPAEILLDPMLEKLMNEVRRNFDVVVMDTAPVGLVSDAMNLSRYADCTLYIIRQGHTFRKQLSMVEDLYVNRKLPRLSLMLNDVQAEGNYYGGYGYGYYGSYSYGADSGYFDADKNGRGRFLSRLFKPSRKK</sequence>
<dbReference type="Gene3D" id="3.40.50.300">
    <property type="entry name" value="P-loop containing nucleotide triphosphate hydrolases"/>
    <property type="match status" value="1"/>
</dbReference>
<keyword evidence="4" id="KW-0808">Transferase</keyword>
<dbReference type="GO" id="GO:0005886">
    <property type="term" value="C:plasma membrane"/>
    <property type="evidence" value="ECO:0007669"/>
    <property type="project" value="TreeGrafter"/>
</dbReference>
<accession>A0A8J2UF02</accession>
<keyword evidence="4" id="KW-0418">Kinase</keyword>
<dbReference type="NCBIfam" id="TIGR01007">
    <property type="entry name" value="eps_fam"/>
    <property type="match status" value="1"/>
</dbReference>
<dbReference type="GO" id="GO:0005524">
    <property type="term" value="F:ATP binding"/>
    <property type="evidence" value="ECO:0007669"/>
    <property type="project" value="UniProtKB-KW"/>
</dbReference>
<organism evidence="4 5">
    <name type="scientific">Puia dinghuensis</name>
    <dbReference type="NCBI Taxonomy" id="1792502"/>
    <lineage>
        <taxon>Bacteria</taxon>
        <taxon>Pseudomonadati</taxon>
        <taxon>Bacteroidota</taxon>
        <taxon>Chitinophagia</taxon>
        <taxon>Chitinophagales</taxon>
        <taxon>Chitinophagaceae</taxon>
        <taxon>Puia</taxon>
    </lineage>
</organism>
<proteinExistence type="predicted"/>
<dbReference type="SUPFAM" id="SSF52540">
    <property type="entry name" value="P-loop containing nucleoside triphosphate hydrolases"/>
    <property type="match status" value="1"/>
</dbReference>
<keyword evidence="1" id="KW-0547">Nucleotide-binding</keyword>
<dbReference type="InterPro" id="IPR027417">
    <property type="entry name" value="P-loop_NTPase"/>
</dbReference>
<reference evidence="4" key="1">
    <citation type="journal article" date="2014" name="Int. J. Syst. Evol. Microbiol.">
        <title>Complete genome sequence of Corynebacterium casei LMG S-19264T (=DSM 44701T), isolated from a smear-ripened cheese.</title>
        <authorList>
            <consortium name="US DOE Joint Genome Institute (JGI-PGF)"/>
            <person name="Walter F."/>
            <person name="Albersmeier A."/>
            <person name="Kalinowski J."/>
            <person name="Ruckert C."/>
        </authorList>
    </citation>
    <scope>NUCLEOTIDE SEQUENCE</scope>
    <source>
        <strain evidence="4">CGMCC 1.15448</strain>
    </source>
</reference>
<evidence type="ECO:0000313" key="5">
    <source>
        <dbReference type="Proteomes" id="UP000607559"/>
    </source>
</evidence>
<name>A0A8J2UF02_9BACT</name>
<keyword evidence="3" id="KW-1133">Transmembrane helix</keyword>
<dbReference type="RefSeq" id="WP_188934085.1">
    <property type="nucleotide sequence ID" value="NZ_BMJC01000004.1"/>
</dbReference>
<keyword evidence="2" id="KW-0067">ATP-binding</keyword>
<feature type="transmembrane region" description="Helical" evidence="3">
    <location>
        <begin position="498"/>
        <end position="516"/>
    </location>
</feature>